<comment type="catalytic activity">
    <reaction evidence="2 4">
        <text>L-methionyl-[protein] + [thioredoxin]-disulfide + H2O = L-methionyl-(S)-S-oxide-[protein] + [thioredoxin]-dithiol</text>
        <dbReference type="Rhea" id="RHEA:14217"/>
        <dbReference type="Rhea" id="RHEA-COMP:10698"/>
        <dbReference type="Rhea" id="RHEA-COMP:10700"/>
        <dbReference type="Rhea" id="RHEA-COMP:12313"/>
        <dbReference type="Rhea" id="RHEA-COMP:12315"/>
        <dbReference type="ChEBI" id="CHEBI:15377"/>
        <dbReference type="ChEBI" id="CHEBI:16044"/>
        <dbReference type="ChEBI" id="CHEBI:29950"/>
        <dbReference type="ChEBI" id="CHEBI:44120"/>
        <dbReference type="ChEBI" id="CHEBI:50058"/>
        <dbReference type="EC" id="1.8.4.11"/>
    </reaction>
</comment>
<dbReference type="NCBIfam" id="TIGR00401">
    <property type="entry name" value="msrA"/>
    <property type="match status" value="1"/>
</dbReference>
<comment type="caution">
    <text evidence="6">The sequence shown here is derived from an EMBL/GenBank/DDBJ whole genome shotgun (WGS) entry which is preliminary data.</text>
</comment>
<evidence type="ECO:0000259" key="5">
    <source>
        <dbReference type="Pfam" id="PF01625"/>
    </source>
</evidence>
<evidence type="ECO:0000256" key="2">
    <source>
        <dbReference type="ARBA" id="ARBA00047806"/>
    </source>
</evidence>
<dbReference type="PANTHER" id="PTHR43774:SF1">
    <property type="entry name" value="PEPTIDE METHIONINE SULFOXIDE REDUCTASE MSRA 2"/>
    <property type="match status" value="1"/>
</dbReference>
<dbReference type="GO" id="GO:0008113">
    <property type="term" value="F:peptide-methionine (S)-S-oxide reductase activity"/>
    <property type="evidence" value="ECO:0007669"/>
    <property type="project" value="UniProtKB-UniRule"/>
</dbReference>
<name>A0A1G2S9U6_9BACT</name>
<dbReference type="EC" id="1.8.4.11" evidence="4"/>
<protein>
    <recommendedName>
        <fullName evidence="4">Peptide methionine sulfoxide reductase MsrA</fullName>
        <shortName evidence="4">Protein-methionine-S-oxide reductase</shortName>
        <ecNumber evidence="4">1.8.4.11</ecNumber>
    </recommendedName>
    <alternativeName>
        <fullName evidence="4">Peptide-methionine (S)-S-oxide reductase</fullName>
        <shortName evidence="4">Peptide Met(O) reductase</shortName>
    </alternativeName>
</protein>
<feature type="active site" evidence="4">
    <location>
        <position position="18"/>
    </location>
</feature>
<gene>
    <name evidence="4" type="primary">msrA</name>
    <name evidence="6" type="ORF">A2675_03390</name>
</gene>
<sequence length="185" mass="20586">MGSIDVSTIKTAVFGGGCFWCTEAVFEMLRGVVSVTPGYAGGTIDNPTYEQVCTGDTGHAEVIRIEFDPSKISYRDLLTVFFATHDSTTLNRQGGDVGTQYRSVILYTDEAQKKDAEKQIKEIDNEKGSGHVVTEVVPLRGFFSAEAYHKDYYKRNPEAAYCQIIINPKLEKVQKTFEKLLASHQ</sequence>
<dbReference type="SUPFAM" id="SSF55068">
    <property type="entry name" value="Peptide methionine sulfoxide reductase"/>
    <property type="match status" value="1"/>
</dbReference>
<dbReference type="STRING" id="1802723.A2675_03390"/>
<dbReference type="EMBL" id="MHUS01000010">
    <property type="protein sequence ID" value="OHA81489.1"/>
    <property type="molecule type" value="Genomic_DNA"/>
</dbReference>
<dbReference type="GO" id="GO:0033744">
    <property type="term" value="F:L-methionine:thioredoxin-disulfide S-oxidoreductase activity"/>
    <property type="evidence" value="ECO:0007669"/>
    <property type="project" value="RHEA"/>
</dbReference>
<dbReference type="InterPro" id="IPR002569">
    <property type="entry name" value="Met_Sox_Rdtase_MsrA_dom"/>
</dbReference>
<dbReference type="Pfam" id="PF01625">
    <property type="entry name" value="PMSR"/>
    <property type="match status" value="1"/>
</dbReference>
<organism evidence="6 7">
    <name type="scientific">Candidatus Yonathbacteria bacterium RIFCSPHIGHO2_01_FULL_51_10</name>
    <dbReference type="NCBI Taxonomy" id="1802723"/>
    <lineage>
        <taxon>Bacteria</taxon>
        <taxon>Candidatus Yonathiibacteriota</taxon>
    </lineage>
</organism>
<dbReference type="HAMAP" id="MF_01401">
    <property type="entry name" value="MsrA"/>
    <property type="match status" value="1"/>
</dbReference>
<comment type="function">
    <text evidence="4">Has an important function as a repair enzyme for proteins that have been inactivated by oxidation. Catalyzes the reversible oxidation-reduction of methionine sulfoxide in proteins to methionine.</text>
</comment>
<accession>A0A1G2S9U6</accession>
<evidence type="ECO:0000256" key="1">
    <source>
        <dbReference type="ARBA" id="ARBA00023002"/>
    </source>
</evidence>
<evidence type="ECO:0000313" key="7">
    <source>
        <dbReference type="Proteomes" id="UP000176997"/>
    </source>
</evidence>
<dbReference type="InterPro" id="IPR036509">
    <property type="entry name" value="Met_Sox_Rdtase_MsrA_sf"/>
</dbReference>
<proteinExistence type="inferred from homology"/>
<evidence type="ECO:0000256" key="4">
    <source>
        <dbReference type="HAMAP-Rule" id="MF_01401"/>
    </source>
</evidence>
<dbReference type="Proteomes" id="UP000176997">
    <property type="component" value="Unassembled WGS sequence"/>
</dbReference>
<dbReference type="PANTHER" id="PTHR43774">
    <property type="entry name" value="PEPTIDE METHIONINE SULFOXIDE REDUCTASE"/>
    <property type="match status" value="1"/>
</dbReference>
<keyword evidence="1 4" id="KW-0560">Oxidoreductase</keyword>
<reference evidence="6 7" key="1">
    <citation type="journal article" date="2016" name="Nat. Commun.">
        <title>Thousands of microbial genomes shed light on interconnected biogeochemical processes in an aquifer system.</title>
        <authorList>
            <person name="Anantharaman K."/>
            <person name="Brown C.T."/>
            <person name="Hug L.A."/>
            <person name="Sharon I."/>
            <person name="Castelle C.J."/>
            <person name="Probst A.J."/>
            <person name="Thomas B.C."/>
            <person name="Singh A."/>
            <person name="Wilkins M.J."/>
            <person name="Karaoz U."/>
            <person name="Brodie E.L."/>
            <person name="Williams K.H."/>
            <person name="Hubbard S.S."/>
            <person name="Banfield J.F."/>
        </authorList>
    </citation>
    <scope>NUCLEOTIDE SEQUENCE [LARGE SCALE GENOMIC DNA]</scope>
</reference>
<evidence type="ECO:0000313" key="6">
    <source>
        <dbReference type="EMBL" id="OHA81489.1"/>
    </source>
</evidence>
<evidence type="ECO:0000256" key="3">
    <source>
        <dbReference type="ARBA" id="ARBA00048782"/>
    </source>
</evidence>
<comment type="catalytic activity">
    <reaction evidence="3 4">
        <text>[thioredoxin]-disulfide + L-methionine + H2O = L-methionine (S)-S-oxide + [thioredoxin]-dithiol</text>
        <dbReference type="Rhea" id="RHEA:19993"/>
        <dbReference type="Rhea" id="RHEA-COMP:10698"/>
        <dbReference type="Rhea" id="RHEA-COMP:10700"/>
        <dbReference type="ChEBI" id="CHEBI:15377"/>
        <dbReference type="ChEBI" id="CHEBI:29950"/>
        <dbReference type="ChEBI" id="CHEBI:50058"/>
        <dbReference type="ChEBI" id="CHEBI:57844"/>
        <dbReference type="ChEBI" id="CHEBI:58772"/>
        <dbReference type="EC" id="1.8.4.11"/>
    </reaction>
</comment>
<feature type="domain" description="Peptide methionine sulphoxide reductase MsrA" evidence="5">
    <location>
        <begin position="11"/>
        <end position="163"/>
    </location>
</feature>
<dbReference type="AlphaFoldDB" id="A0A1G2S9U6"/>
<dbReference type="Gene3D" id="3.30.1060.10">
    <property type="entry name" value="Peptide methionine sulphoxide reductase MsrA"/>
    <property type="match status" value="1"/>
</dbReference>
<comment type="similarity">
    <text evidence="4">Belongs to the MsrA Met sulfoxide reductase family.</text>
</comment>